<dbReference type="Proteomes" id="UP000000305">
    <property type="component" value="Unassembled WGS sequence"/>
</dbReference>
<evidence type="ECO:0000313" key="2">
    <source>
        <dbReference type="EMBL" id="EFX76604.1"/>
    </source>
</evidence>
<name>E9GV63_DAPPU</name>
<dbReference type="KEGG" id="dpx:DAPPUDRAFT_106850"/>
<dbReference type="EMBL" id="GL732567">
    <property type="protein sequence ID" value="EFX76604.1"/>
    <property type="molecule type" value="Genomic_DNA"/>
</dbReference>
<feature type="compositionally biased region" description="Basic and acidic residues" evidence="1">
    <location>
        <begin position="10"/>
        <end position="21"/>
    </location>
</feature>
<organism evidence="2 3">
    <name type="scientific">Daphnia pulex</name>
    <name type="common">Water flea</name>
    <dbReference type="NCBI Taxonomy" id="6669"/>
    <lineage>
        <taxon>Eukaryota</taxon>
        <taxon>Metazoa</taxon>
        <taxon>Ecdysozoa</taxon>
        <taxon>Arthropoda</taxon>
        <taxon>Crustacea</taxon>
        <taxon>Branchiopoda</taxon>
        <taxon>Diplostraca</taxon>
        <taxon>Cladocera</taxon>
        <taxon>Anomopoda</taxon>
        <taxon>Daphniidae</taxon>
        <taxon>Daphnia</taxon>
    </lineage>
</organism>
<dbReference type="InParanoid" id="E9GV63"/>
<keyword evidence="3" id="KW-1185">Reference proteome</keyword>
<feature type="region of interest" description="Disordered" evidence="1">
    <location>
        <begin position="1"/>
        <end position="21"/>
    </location>
</feature>
<dbReference type="HOGENOM" id="CLU_1541686_0_0_1"/>
<accession>E9GV63</accession>
<reference evidence="2 3" key="1">
    <citation type="journal article" date="2011" name="Science">
        <title>The ecoresponsive genome of Daphnia pulex.</title>
        <authorList>
            <person name="Colbourne J.K."/>
            <person name="Pfrender M.E."/>
            <person name="Gilbert D."/>
            <person name="Thomas W.K."/>
            <person name="Tucker A."/>
            <person name="Oakley T.H."/>
            <person name="Tokishita S."/>
            <person name="Aerts A."/>
            <person name="Arnold G.J."/>
            <person name="Basu M.K."/>
            <person name="Bauer D.J."/>
            <person name="Caceres C.E."/>
            <person name="Carmel L."/>
            <person name="Casola C."/>
            <person name="Choi J.H."/>
            <person name="Detter J.C."/>
            <person name="Dong Q."/>
            <person name="Dusheyko S."/>
            <person name="Eads B.D."/>
            <person name="Frohlich T."/>
            <person name="Geiler-Samerotte K.A."/>
            <person name="Gerlach D."/>
            <person name="Hatcher P."/>
            <person name="Jogdeo S."/>
            <person name="Krijgsveld J."/>
            <person name="Kriventseva E.V."/>
            <person name="Kultz D."/>
            <person name="Laforsch C."/>
            <person name="Lindquist E."/>
            <person name="Lopez J."/>
            <person name="Manak J.R."/>
            <person name="Muller J."/>
            <person name="Pangilinan J."/>
            <person name="Patwardhan R.P."/>
            <person name="Pitluck S."/>
            <person name="Pritham E.J."/>
            <person name="Rechtsteiner A."/>
            <person name="Rho M."/>
            <person name="Rogozin I.B."/>
            <person name="Sakarya O."/>
            <person name="Salamov A."/>
            <person name="Schaack S."/>
            <person name="Shapiro H."/>
            <person name="Shiga Y."/>
            <person name="Skalitzky C."/>
            <person name="Smith Z."/>
            <person name="Souvorov A."/>
            <person name="Sung W."/>
            <person name="Tang Z."/>
            <person name="Tsuchiya D."/>
            <person name="Tu H."/>
            <person name="Vos H."/>
            <person name="Wang M."/>
            <person name="Wolf Y.I."/>
            <person name="Yamagata H."/>
            <person name="Yamada T."/>
            <person name="Ye Y."/>
            <person name="Shaw J.R."/>
            <person name="Andrews J."/>
            <person name="Crease T.J."/>
            <person name="Tang H."/>
            <person name="Lucas S.M."/>
            <person name="Robertson H.M."/>
            <person name="Bork P."/>
            <person name="Koonin E.V."/>
            <person name="Zdobnov E.M."/>
            <person name="Grigoriev I.V."/>
            <person name="Lynch M."/>
            <person name="Boore J.L."/>
        </authorList>
    </citation>
    <scope>NUCLEOTIDE SEQUENCE [LARGE SCALE GENOMIC DNA]</scope>
</reference>
<proteinExistence type="predicted"/>
<sequence>MAMTNRGKAHRLDSKREVNERKGGGLRPAIAFSPTCVTSGMRVCSILLVWMRRLCSSGGRGLWLANDKLWPAEALLDEVMAAADNNDEDDDVATEAALVAVADVQAIEVAIALTSQSSSILWRLHEFNTHKSLCRTMTAFTVQHWPLFSKAALPLEQTTVELQLELKSNRQRDP</sequence>
<gene>
    <name evidence="2" type="ORF">DAPPUDRAFT_106850</name>
</gene>
<evidence type="ECO:0000313" key="3">
    <source>
        <dbReference type="Proteomes" id="UP000000305"/>
    </source>
</evidence>
<evidence type="ECO:0000256" key="1">
    <source>
        <dbReference type="SAM" id="MobiDB-lite"/>
    </source>
</evidence>
<protein>
    <submittedName>
        <fullName evidence="2">Uncharacterized protein</fullName>
    </submittedName>
</protein>
<dbReference type="AlphaFoldDB" id="E9GV63"/>